<proteinExistence type="predicted"/>
<protein>
    <submittedName>
        <fullName evidence="2">Uncharacterized protein</fullName>
    </submittedName>
</protein>
<dbReference type="Proteomes" id="UP000248817">
    <property type="component" value="Unassembled WGS sequence"/>
</dbReference>
<dbReference type="EMBL" id="KZ825527">
    <property type="protein sequence ID" value="PYI29712.1"/>
    <property type="molecule type" value="Genomic_DNA"/>
</dbReference>
<keyword evidence="3" id="KW-1185">Reference proteome</keyword>
<gene>
    <name evidence="2" type="ORF">BP00DRAFT_427217</name>
</gene>
<organism evidence="2 3">
    <name type="scientific">Aspergillus indologenus CBS 114.80</name>
    <dbReference type="NCBI Taxonomy" id="1450541"/>
    <lineage>
        <taxon>Eukaryota</taxon>
        <taxon>Fungi</taxon>
        <taxon>Dikarya</taxon>
        <taxon>Ascomycota</taxon>
        <taxon>Pezizomycotina</taxon>
        <taxon>Eurotiomycetes</taxon>
        <taxon>Eurotiomycetidae</taxon>
        <taxon>Eurotiales</taxon>
        <taxon>Aspergillaceae</taxon>
        <taxon>Aspergillus</taxon>
        <taxon>Aspergillus subgen. Circumdati</taxon>
    </lineage>
</organism>
<name>A0A2V5I3Q9_9EURO</name>
<evidence type="ECO:0000313" key="3">
    <source>
        <dbReference type="Proteomes" id="UP000248817"/>
    </source>
</evidence>
<sequence length="128" mass="13925">MARSVGRQIGLPIVGLAFHLMIHGTELPEPEEQQGACHSTEDDTRDATPGDGIGAIGVIPTPEKVDWCLRKEEKSGVNFSASAFWSCSWKTGLGPPAREDPQNSRVRLTMGGVWWLVSMYCTGCTVHN</sequence>
<evidence type="ECO:0000256" key="1">
    <source>
        <dbReference type="SAM" id="MobiDB-lite"/>
    </source>
</evidence>
<evidence type="ECO:0000313" key="2">
    <source>
        <dbReference type="EMBL" id="PYI29712.1"/>
    </source>
</evidence>
<dbReference type="AlphaFoldDB" id="A0A2V5I3Q9"/>
<accession>A0A2V5I3Q9</accession>
<feature type="compositionally biased region" description="Basic and acidic residues" evidence="1">
    <location>
        <begin position="39"/>
        <end position="48"/>
    </location>
</feature>
<reference evidence="2 3" key="1">
    <citation type="submission" date="2018-02" db="EMBL/GenBank/DDBJ databases">
        <title>The genomes of Aspergillus section Nigri reveals drivers in fungal speciation.</title>
        <authorList>
            <consortium name="DOE Joint Genome Institute"/>
            <person name="Vesth T.C."/>
            <person name="Nybo J."/>
            <person name="Theobald S."/>
            <person name="Brandl J."/>
            <person name="Frisvad J.C."/>
            <person name="Nielsen K.F."/>
            <person name="Lyhne E.K."/>
            <person name="Kogle M.E."/>
            <person name="Kuo A."/>
            <person name="Riley R."/>
            <person name="Clum A."/>
            <person name="Nolan M."/>
            <person name="Lipzen A."/>
            <person name="Salamov A."/>
            <person name="Henrissat B."/>
            <person name="Wiebenga A."/>
            <person name="De vries R.P."/>
            <person name="Grigoriev I.V."/>
            <person name="Mortensen U.H."/>
            <person name="Andersen M.R."/>
            <person name="Baker S.E."/>
        </authorList>
    </citation>
    <scope>NUCLEOTIDE SEQUENCE [LARGE SCALE GENOMIC DNA]</scope>
    <source>
        <strain evidence="2 3">CBS 114.80</strain>
    </source>
</reference>
<feature type="region of interest" description="Disordered" evidence="1">
    <location>
        <begin position="29"/>
        <end position="57"/>
    </location>
</feature>